<dbReference type="Proteomes" id="UP000246740">
    <property type="component" value="Unassembled WGS sequence"/>
</dbReference>
<dbReference type="EMBL" id="KZ819198">
    <property type="protein sequence ID" value="PWY98593.1"/>
    <property type="molecule type" value="Genomic_DNA"/>
</dbReference>
<accession>A0A317XJV6</accession>
<evidence type="ECO:0000313" key="2">
    <source>
        <dbReference type="EMBL" id="PWY98593.1"/>
    </source>
</evidence>
<sequence>MIRTLLGTVALSMAVAGVAAQNEGMHKDDTLWRQHCQTDYFAAQVACFTSETSIWDGLNNTKPDFWGYATADGLNFGIGCEWKQQSNMRQGGYLTTTWGYEDQGRTCCHVAITKDGPPPKTYTPPHTFTTVCQKDHKTLNYPDNPL</sequence>
<keyword evidence="3" id="KW-1185">Reference proteome</keyword>
<organism evidence="2 3">
    <name type="scientific">Testicularia cyperi</name>
    <dbReference type="NCBI Taxonomy" id="1882483"/>
    <lineage>
        <taxon>Eukaryota</taxon>
        <taxon>Fungi</taxon>
        <taxon>Dikarya</taxon>
        <taxon>Basidiomycota</taxon>
        <taxon>Ustilaginomycotina</taxon>
        <taxon>Ustilaginomycetes</taxon>
        <taxon>Ustilaginales</taxon>
        <taxon>Anthracoideaceae</taxon>
        <taxon>Testicularia</taxon>
    </lineage>
</organism>
<gene>
    <name evidence="2" type="ORF">BCV70DRAFT_201913</name>
</gene>
<proteinExistence type="predicted"/>
<protein>
    <submittedName>
        <fullName evidence="2">Uncharacterized protein</fullName>
    </submittedName>
</protein>
<feature type="chain" id="PRO_5016288840" evidence="1">
    <location>
        <begin position="21"/>
        <end position="146"/>
    </location>
</feature>
<name>A0A317XJV6_9BASI</name>
<evidence type="ECO:0000256" key="1">
    <source>
        <dbReference type="SAM" id="SignalP"/>
    </source>
</evidence>
<evidence type="ECO:0000313" key="3">
    <source>
        <dbReference type="Proteomes" id="UP000246740"/>
    </source>
</evidence>
<keyword evidence="1" id="KW-0732">Signal</keyword>
<reference evidence="2 3" key="1">
    <citation type="journal article" date="2018" name="Mol. Biol. Evol.">
        <title>Broad Genomic Sampling Reveals a Smut Pathogenic Ancestry of the Fungal Clade Ustilaginomycotina.</title>
        <authorList>
            <person name="Kijpornyongpan T."/>
            <person name="Mondo S.J."/>
            <person name="Barry K."/>
            <person name="Sandor L."/>
            <person name="Lee J."/>
            <person name="Lipzen A."/>
            <person name="Pangilinan J."/>
            <person name="LaButti K."/>
            <person name="Hainaut M."/>
            <person name="Henrissat B."/>
            <person name="Grigoriev I.V."/>
            <person name="Spatafora J.W."/>
            <person name="Aime M.C."/>
        </authorList>
    </citation>
    <scope>NUCLEOTIDE SEQUENCE [LARGE SCALE GENOMIC DNA]</scope>
    <source>
        <strain evidence="2 3">MCA 3645</strain>
    </source>
</reference>
<dbReference type="InParanoid" id="A0A317XJV6"/>
<feature type="signal peptide" evidence="1">
    <location>
        <begin position="1"/>
        <end position="20"/>
    </location>
</feature>
<dbReference type="AlphaFoldDB" id="A0A317XJV6"/>